<dbReference type="EMBL" id="NEVQ01000013">
    <property type="protein sequence ID" value="OZI56182.1"/>
    <property type="molecule type" value="Genomic_DNA"/>
</dbReference>
<evidence type="ECO:0000256" key="2">
    <source>
        <dbReference type="SAM" id="SignalP"/>
    </source>
</evidence>
<keyword evidence="2" id="KW-0732">Signal</keyword>
<dbReference type="CDD" id="cd13578">
    <property type="entry name" value="PBP2_Bug27"/>
    <property type="match status" value="1"/>
</dbReference>
<gene>
    <name evidence="3" type="ORF">CAL20_12115</name>
</gene>
<accession>A0A261U455</accession>
<proteinExistence type="inferred from homology"/>
<dbReference type="InterPro" id="IPR042100">
    <property type="entry name" value="Bug_dom1"/>
</dbReference>
<name>A0A261U455_9BORD</name>
<dbReference type="Proteomes" id="UP000216885">
    <property type="component" value="Unassembled WGS sequence"/>
</dbReference>
<feature type="chain" id="PRO_5013260896" evidence="2">
    <location>
        <begin position="38"/>
        <end position="337"/>
    </location>
</feature>
<dbReference type="InterPro" id="IPR005064">
    <property type="entry name" value="BUG"/>
</dbReference>
<comment type="similarity">
    <text evidence="1">Belongs to the UPF0065 (bug) family.</text>
</comment>
<dbReference type="SUPFAM" id="SSF53850">
    <property type="entry name" value="Periplasmic binding protein-like II"/>
    <property type="match status" value="1"/>
</dbReference>
<dbReference type="PIRSF" id="PIRSF017082">
    <property type="entry name" value="YflP"/>
    <property type="match status" value="1"/>
</dbReference>
<dbReference type="Gene3D" id="3.40.190.150">
    <property type="entry name" value="Bordetella uptake gene, domain 1"/>
    <property type="match status" value="1"/>
</dbReference>
<dbReference type="AlphaFoldDB" id="A0A261U455"/>
<evidence type="ECO:0000313" key="3">
    <source>
        <dbReference type="EMBL" id="OZI56182.1"/>
    </source>
</evidence>
<evidence type="ECO:0000256" key="1">
    <source>
        <dbReference type="ARBA" id="ARBA00006987"/>
    </source>
</evidence>
<feature type="signal peptide" evidence="2">
    <location>
        <begin position="1"/>
        <end position="37"/>
    </location>
</feature>
<dbReference type="PANTHER" id="PTHR42928:SF5">
    <property type="entry name" value="BLR1237 PROTEIN"/>
    <property type="match status" value="1"/>
</dbReference>
<reference evidence="3 4" key="1">
    <citation type="submission" date="2017-05" db="EMBL/GenBank/DDBJ databases">
        <title>Complete and WGS of Bordetella genogroups.</title>
        <authorList>
            <person name="Spilker T."/>
            <person name="LiPuma J."/>
        </authorList>
    </citation>
    <scope>NUCLEOTIDE SEQUENCE [LARGE SCALE GENOMIC DNA]</scope>
    <source>
        <strain evidence="3 4">AU9919</strain>
    </source>
</reference>
<evidence type="ECO:0000313" key="4">
    <source>
        <dbReference type="Proteomes" id="UP000216885"/>
    </source>
</evidence>
<sequence length="337" mass="35249">MTPIATLNRRWTRRVGAAALSLASALSCLITTAVAHAASDYPNKPITLLIPYPPGGSADMLARPLGAVLQKELGQPIVIEYKPGAGGSIATAQLARSAPDGYTVLMVLAAHAINPSLYPSLPYDTRKDFSPVSWVANLPLLVVAPTPAPYNTLPEMIAYAKAHPGKISFASAGNGNTSHLAVELFKRKAGIDLLHVPYKGSGPAVVALIGNEVGLMFDSISTSLPQVKAGKLKALAVTGSSRAAVLPQVPTVQESGTPDFVVNGWYGIIAPAGVPKDVVDKLSKGIANAVKQPALQEQLAGYGYEVVGSTPAEFGKHIDAELDTWHQVITDAQVKLQ</sequence>
<comment type="caution">
    <text evidence="3">The sequence shown here is derived from an EMBL/GenBank/DDBJ whole genome shotgun (WGS) entry which is preliminary data.</text>
</comment>
<dbReference type="Pfam" id="PF03401">
    <property type="entry name" value="TctC"/>
    <property type="match status" value="1"/>
</dbReference>
<organism evidence="3 4">
    <name type="scientific">Bordetella genomosp. 4</name>
    <dbReference type="NCBI Taxonomy" id="463044"/>
    <lineage>
        <taxon>Bacteria</taxon>
        <taxon>Pseudomonadati</taxon>
        <taxon>Pseudomonadota</taxon>
        <taxon>Betaproteobacteria</taxon>
        <taxon>Burkholderiales</taxon>
        <taxon>Alcaligenaceae</taxon>
        <taxon>Bordetella</taxon>
    </lineage>
</organism>
<protein>
    <submittedName>
        <fullName evidence="3">MFS transporter</fullName>
    </submittedName>
</protein>
<dbReference type="RefSeq" id="WP_094837975.1">
    <property type="nucleotide sequence ID" value="NZ_NEVQ01000013.1"/>
</dbReference>
<dbReference type="Gene3D" id="3.40.190.10">
    <property type="entry name" value="Periplasmic binding protein-like II"/>
    <property type="match status" value="1"/>
</dbReference>
<dbReference type="PANTHER" id="PTHR42928">
    <property type="entry name" value="TRICARBOXYLATE-BINDING PROTEIN"/>
    <property type="match status" value="1"/>
</dbReference>
<keyword evidence="4" id="KW-1185">Reference proteome</keyword>